<keyword evidence="6" id="KW-0472">Membrane</keyword>
<dbReference type="Pfam" id="PF07524">
    <property type="entry name" value="Bromo_TP"/>
    <property type="match status" value="1"/>
</dbReference>
<evidence type="ECO:0000256" key="5">
    <source>
        <dbReference type="SAM" id="MobiDB-lite"/>
    </source>
</evidence>
<evidence type="ECO:0000313" key="9">
    <source>
        <dbReference type="Proteomes" id="UP001356427"/>
    </source>
</evidence>
<name>A0AAN8L778_9TELE</name>
<gene>
    <name evidence="8" type="ORF">J4Q44_G00257690</name>
</gene>
<accession>A0AAN8L778</accession>
<evidence type="ECO:0000256" key="4">
    <source>
        <dbReference type="ARBA" id="ARBA00023242"/>
    </source>
</evidence>
<keyword evidence="6" id="KW-1133">Transmembrane helix</keyword>
<protein>
    <recommendedName>
        <fullName evidence="7">Bromodomain associated domain-containing protein</fullName>
    </recommendedName>
</protein>
<keyword evidence="2" id="KW-0805">Transcription regulation</keyword>
<comment type="subcellular location">
    <subcellularLocation>
        <location evidence="1">Nucleus</location>
    </subcellularLocation>
</comment>
<evidence type="ECO:0000256" key="3">
    <source>
        <dbReference type="ARBA" id="ARBA00023163"/>
    </source>
</evidence>
<feature type="transmembrane region" description="Helical" evidence="6">
    <location>
        <begin position="41"/>
        <end position="66"/>
    </location>
</feature>
<proteinExistence type="predicted"/>
<comment type="caution">
    <text evidence="8">The sequence shown here is derived from an EMBL/GenBank/DDBJ whole genome shotgun (WGS) entry which is preliminary data.</text>
</comment>
<dbReference type="Pfam" id="PF15103">
    <property type="entry name" value="G0-G1_switch_2"/>
    <property type="match status" value="1"/>
</dbReference>
<dbReference type="PANTHER" id="PTHR15570:SF2">
    <property type="entry name" value="G0_G1 SWITCH PROTEIN 2"/>
    <property type="match status" value="1"/>
</dbReference>
<keyword evidence="9" id="KW-1185">Reference proteome</keyword>
<dbReference type="GO" id="GO:0005634">
    <property type="term" value="C:nucleus"/>
    <property type="evidence" value="ECO:0007669"/>
    <property type="project" value="UniProtKB-SubCell"/>
</dbReference>
<keyword evidence="3" id="KW-0804">Transcription</keyword>
<evidence type="ECO:0000256" key="6">
    <source>
        <dbReference type="SAM" id="Phobius"/>
    </source>
</evidence>
<evidence type="ECO:0000256" key="1">
    <source>
        <dbReference type="ARBA" id="ARBA00004123"/>
    </source>
</evidence>
<feature type="compositionally biased region" description="Basic residues" evidence="5">
    <location>
        <begin position="302"/>
        <end position="312"/>
    </location>
</feature>
<feature type="region of interest" description="Disordered" evidence="5">
    <location>
        <begin position="244"/>
        <end position="312"/>
    </location>
</feature>
<organism evidence="8 9">
    <name type="scientific">Coregonus suidteri</name>
    <dbReference type="NCBI Taxonomy" id="861788"/>
    <lineage>
        <taxon>Eukaryota</taxon>
        <taxon>Metazoa</taxon>
        <taxon>Chordata</taxon>
        <taxon>Craniata</taxon>
        <taxon>Vertebrata</taxon>
        <taxon>Euteleostomi</taxon>
        <taxon>Actinopterygii</taxon>
        <taxon>Neopterygii</taxon>
        <taxon>Teleostei</taxon>
        <taxon>Protacanthopterygii</taxon>
        <taxon>Salmoniformes</taxon>
        <taxon>Salmonidae</taxon>
        <taxon>Coregoninae</taxon>
        <taxon>Coregonus</taxon>
    </lineage>
</organism>
<dbReference type="InterPro" id="IPR006565">
    <property type="entry name" value="BTP"/>
</dbReference>
<sequence length="312" mass="34628">MRPTKWVPIHTELKTMETINEIIPFAKEMLSQKPSRGMMKVYLLGSTLALFGVVGGLVETVCMPFFEQEPLDEEMIKLITEEKKRQMLEPEITTVEPDVVDELQTEIDAKKPLEGRQRRASIRGWEGDVQPDRELPAFKASHPPSGDISEVGRCAKAYCEHTARITPTLADAVVTLIEMAPVTNAPVIPKALIAGHSSLPHPQPLPRVPRSSHLHQDSMIAARPSSIPYLSALLPSELELQTLEETDSSEQDDQTDSENTPGNNLNDDPGADKENSVLPPGGVVPLMKVSEENMIDNPYLRPVKKPKVRRKK</sequence>
<dbReference type="PANTHER" id="PTHR15570">
    <property type="entry name" value="G0/G1 SWITCH PROTEIN 2"/>
    <property type="match status" value="1"/>
</dbReference>
<feature type="compositionally biased region" description="Acidic residues" evidence="5">
    <location>
        <begin position="244"/>
        <end position="256"/>
    </location>
</feature>
<dbReference type="InterPro" id="IPR016821">
    <property type="entry name" value="G0S2"/>
</dbReference>
<dbReference type="AlphaFoldDB" id="A0AAN8L778"/>
<dbReference type="Proteomes" id="UP001356427">
    <property type="component" value="Unassembled WGS sequence"/>
</dbReference>
<evidence type="ECO:0000259" key="7">
    <source>
        <dbReference type="Pfam" id="PF07524"/>
    </source>
</evidence>
<keyword evidence="4" id="KW-0539">Nucleus</keyword>
<evidence type="ECO:0000313" key="8">
    <source>
        <dbReference type="EMBL" id="KAK6303315.1"/>
    </source>
</evidence>
<feature type="domain" description="Bromodomain associated" evidence="7">
    <location>
        <begin position="148"/>
        <end position="180"/>
    </location>
</feature>
<reference evidence="8 9" key="1">
    <citation type="submission" date="2021-04" db="EMBL/GenBank/DDBJ databases">
        <authorList>
            <person name="De Guttry C."/>
            <person name="Zahm M."/>
            <person name="Klopp C."/>
            <person name="Cabau C."/>
            <person name="Louis A."/>
            <person name="Berthelot C."/>
            <person name="Parey E."/>
            <person name="Roest Crollius H."/>
            <person name="Montfort J."/>
            <person name="Robinson-Rechavi M."/>
            <person name="Bucao C."/>
            <person name="Bouchez O."/>
            <person name="Gislard M."/>
            <person name="Lluch J."/>
            <person name="Milhes M."/>
            <person name="Lampietro C."/>
            <person name="Lopez Roques C."/>
            <person name="Donnadieu C."/>
            <person name="Braasch I."/>
            <person name="Desvignes T."/>
            <person name="Postlethwait J."/>
            <person name="Bobe J."/>
            <person name="Wedekind C."/>
            <person name="Guiguen Y."/>
        </authorList>
    </citation>
    <scope>NUCLEOTIDE SEQUENCE [LARGE SCALE GENOMIC DNA]</scope>
    <source>
        <strain evidence="8">Cs_M1</strain>
        <tissue evidence="8">Blood</tissue>
    </source>
</reference>
<dbReference type="EMBL" id="JAGTTL010000024">
    <property type="protein sequence ID" value="KAK6303315.1"/>
    <property type="molecule type" value="Genomic_DNA"/>
</dbReference>
<evidence type="ECO:0000256" key="2">
    <source>
        <dbReference type="ARBA" id="ARBA00023015"/>
    </source>
</evidence>
<keyword evidence="6" id="KW-0812">Transmembrane</keyword>